<organism evidence="3 4">
    <name type="scientific">Rhamnella rubrinervis</name>
    <dbReference type="NCBI Taxonomy" id="2594499"/>
    <lineage>
        <taxon>Eukaryota</taxon>
        <taxon>Viridiplantae</taxon>
        <taxon>Streptophyta</taxon>
        <taxon>Embryophyta</taxon>
        <taxon>Tracheophyta</taxon>
        <taxon>Spermatophyta</taxon>
        <taxon>Magnoliopsida</taxon>
        <taxon>eudicotyledons</taxon>
        <taxon>Gunneridae</taxon>
        <taxon>Pentapetalae</taxon>
        <taxon>rosids</taxon>
        <taxon>fabids</taxon>
        <taxon>Rosales</taxon>
        <taxon>Rhamnaceae</taxon>
        <taxon>rhamnoid group</taxon>
        <taxon>Rhamneae</taxon>
        <taxon>Rhamnella</taxon>
    </lineage>
</organism>
<sequence length="406" mass="46565">MQEIRRSPWECLHRDVIESILDRLVLLSDLIRFGAVCKSWNCLCLNYYREKRILGINNQLPWLVVRPIKEGRDEHNLYNLTCSKIIKFQFEFDRDRHLKSYYRGSSHGWLFVTQKDFELLMFKPISEISFRLPPLNLKRTGGLYKGTSFTSNIFGSLTLSRDPSTCFGSQPFEVLVASSSMSSDFIKFDVMAHWKSGDGFWTCSQNNSKEEDDDEYDRRFFDFIFYKGRMLAMSARYSRSTGIPQDVIDVISISIDNSGGFKIKKVGSTPRIEGLNGVEGHLVETTKGELLMVHKYTNDVPSNKLKTFRVYKVMICPCDSAAKIIPIKNLDGECLFLGKYNHGISVLASNYPACIPNSIRYATFFSQSSSKLEVFNMEDESISYSFLPSGYEKVPCMPWVVPSMQL</sequence>
<dbReference type="SUPFAM" id="SSF81383">
    <property type="entry name" value="F-box domain"/>
    <property type="match status" value="1"/>
</dbReference>
<reference evidence="3" key="1">
    <citation type="submission" date="2020-03" db="EMBL/GenBank/DDBJ databases">
        <title>A high-quality chromosome-level genome assembly of a woody plant with both climbing and erect habits, Rhamnella rubrinervis.</title>
        <authorList>
            <person name="Lu Z."/>
            <person name="Yang Y."/>
            <person name="Zhu X."/>
            <person name="Sun Y."/>
        </authorList>
    </citation>
    <scope>NUCLEOTIDE SEQUENCE</scope>
    <source>
        <strain evidence="3">BYM</strain>
        <tissue evidence="3">Leaf</tissue>
    </source>
</reference>
<dbReference type="AlphaFoldDB" id="A0A8K0DJ00"/>
<evidence type="ECO:0000313" key="4">
    <source>
        <dbReference type="Proteomes" id="UP000796880"/>
    </source>
</evidence>
<dbReference type="Proteomes" id="UP000796880">
    <property type="component" value="Unassembled WGS sequence"/>
</dbReference>
<dbReference type="InterPro" id="IPR050942">
    <property type="entry name" value="F-box_BR-signaling"/>
</dbReference>
<protein>
    <recommendedName>
        <fullName evidence="5">F-box protein</fullName>
    </recommendedName>
</protein>
<dbReference type="Pfam" id="PF03478">
    <property type="entry name" value="Beta-prop_KIB1-4"/>
    <property type="match status" value="1"/>
</dbReference>
<dbReference type="EMBL" id="VOIH02000012">
    <property type="protein sequence ID" value="KAF3431331.1"/>
    <property type="molecule type" value="Genomic_DNA"/>
</dbReference>
<dbReference type="Pfam" id="PF00646">
    <property type="entry name" value="F-box"/>
    <property type="match status" value="1"/>
</dbReference>
<evidence type="ECO:0000259" key="1">
    <source>
        <dbReference type="Pfam" id="PF00646"/>
    </source>
</evidence>
<evidence type="ECO:0000259" key="2">
    <source>
        <dbReference type="Pfam" id="PF03478"/>
    </source>
</evidence>
<comment type="caution">
    <text evidence="3">The sequence shown here is derived from an EMBL/GenBank/DDBJ whole genome shotgun (WGS) entry which is preliminary data.</text>
</comment>
<feature type="domain" description="KIB1-4 beta-propeller" evidence="2">
    <location>
        <begin position="78"/>
        <end position="362"/>
    </location>
</feature>
<feature type="domain" description="F-box" evidence="1">
    <location>
        <begin position="9"/>
        <end position="46"/>
    </location>
</feature>
<dbReference type="InterPro" id="IPR005174">
    <property type="entry name" value="KIB1-4_b-propeller"/>
</dbReference>
<name>A0A8K0DJ00_9ROSA</name>
<evidence type="ECO:0000313" key="3">
    <source>
        <dbReference type="EMBL" id="KAF3431331.1"/>
    </source>
</evidence>
<dbReference type="PANTHER" id="PTHR44259:SF114">
    <property type="entry name" value="OS06G0707300 PROTEIN"/>
    <property type="match status" value="1"/>
</dbReference>
<gene>
    <name evidence="3" type="ORF">FNV43_RR26062</name>
</gene>
<evidence type="ECO:0008006" key="5">
    <source>
        <dbReference type="Google" id="ProtNLM"/>
    </source>
</evidence>
<accession>A0A8K0DJ00</accession>
<proteinExistence type="predicted"/>
<keyword evidence="4" id="KW-1185">Reference proteome</keyword>
<dbReference type="InterPro" id="IPR001810">
    <property type="entry name" value="F-box_dom"/>
</dbReference>
<dbReference type="PANTHER" id="PTHR44259">
    <property type="entry name" value="OS07G0183000 PROTEIN-RELATED"/>
    <property type="match status" value="1"/>
</dbReference>
<dbReference type="InterPro" id="IPR036047">
    <property type="entry name" value="F-box-like_dom_sf"/>
</dbReference>